<organism evidence="2 3">
    <name type="scientific">Actinoplanes teichomyceticus</name>
    <dbReference type="NCBI Taxonomy" id="1867"/>
    <lineage>
        <taxon>Bacteria</taxon>
        <taxon>Bacillati</taxon>
        <taxon>Actinomycetota</taxon>
        <taxon>Actinomycetes</taxon>
        <taxon>Micromonosporales</taxon>
        <taxon>Micromonosporaceae</taxon>
        <taxon>Actinoplanes</taxon>
    </lineage>
</organism>
<evidence type="ECO:0000256" key="1">
    <source>
        <dbReference type="SAM" id="MobiDB-lite"/>
    </source>
</evidence>
<comment type="caution">
    <text evidence="2">The sequence shown here is derived from an EMBL/GenBank/DDBJ whole genome shotgun (WGS) entry which is preliminary data.</text>
</comment>
<dbReference type="EMBL" id="VIWY01000002">
    <property type="protein sequence ID" value="TWG24359.1"/>
    <property type="molecule type" value="Genomic_DNA"/>
</dbReference>
<feature type="region of interest" description="Disordered" evidence="1">
    <location>
        <begin position="1"/>
        <end position="21"/>
    </location>
</feature>
<gene>
    <name evidence="2" type="ORF">FHX34_102915</name>
</gene>
<dbReference type="Proteomes" id="UP000320239">
    <property type="component" value="Unassembled WGS sequence"/>
</dbReference>
<protein>
    <submittedName>
        <fullName evidence="2">Uncharacterized protein</fullName>
    </submittedName>
</protein>
<evidence type="ECO:0000313" key="3">
    <source>
        <dbReference type="Proteomes" id="UP000320239"/>
    </source>
</evidence>
<sequence>MARRPRRAGMTPNPADDGHFTMDPVHFAPSGATAIQVTLRSTVQDRLDG</sequence>
<proteinExistence type="predicted"/>
<reference evidence="2 3" key="1">
    <citation type="submission" date="2019-06" db="EMBL/GenBank/DDBJ databases">
        <title>Sequencing the genomes of 1000 actinobacteria strains.</title>
        <authorList>
            <person name="Klenk H.-P."/>
        </authorList>
    </citation>
    <scope>NUCLEOTIDE SEQUENCE [LARGE SCALE GENOMIC DNA]</scope>
    <source>
        <strain evidence="2 3">DSM 43866</strain>
    </source>
</reference>
<keyword evidence="3" id="KW-1185">Reference proteome</keyword>
<name>A0A561WKG3_ACTTI</name>
<evidence type="ECO:0000313" key="2">
    <source>
        <dbReference type="EMBL" id="TWG24359.1"/>
    </source>
</evidence>
<accession>A0A561WKG3</accession>
<dbReference type="AlphaFoldDB" id="A0A561WKG3"/>